<reference evidence="2" key="1">
    <citation type="journal article" date="2023" name="Science">
        <title>Genome structures resolve the early diversification of teleost fishes.</title>
        <authorList>
            <person name="Parey E."/>
            <person name="Louis A."/>
            <person name="Montfort J."/>
            <person name="Bouchez O."/>
            <person name="Roques C."/>
            <person name="Iampietro C."/>
            <person name="Lluch J."/>
            <person name="Castinel A."/>
            <person name="Donnadieu C."/>
            <person name="Desvignes T."/>
            <person name="Floi Bucao C."/>
            <person name="Jouanno E."/>
            <person name="Wen M."/>
            <person name="Mejri S."/>
            <person name="Dirks R."/>
            <person name="Jansen H."/>
            <person name="Henkel C."/>
            <person name="Chen W.J."/>
            <person name="Zahm M."/>
            <person name="Cabau C."/>
            <person name="Klopp C."/>
            <person name="Thompson A.W."/>
            <person name="Robinson-Rechavi M."/>
            <person name="Braasch I."/>
            <person name="Lecointre G."/>
            <person name="Bobe J."/>
            <person name="Postlethwait J.H."/>
            <person name="Berthelot C."/>
            <person name="Roest Crollius H."/>
            <person name="Guiguen Y."/>
        </authorList>
    </citation>
    <scope>NUCLEOTIDE SEQUENCE</scope>
    <source>
        <strain evidence="2">WJC10195</strain>
    </source>
</reference>
<keyword evidence="3" id="KW-1185">Reference proteome</keyword>
<evidence type="ECO:0000313" key="2">
    <source>
        <dbReference type="EMBL" id="KAJ8332045.1"/>
    </source>
</evidence>
<proteinExistence type="predicted"/>
<organism evidence="2 3">
    <name type="scientific">Synaphobranchus kaupii</name>
    <name type="common">Kaup's arrowtooth eel</name>
    <dbReference type="NCBI Taxonomy" id="118154"/>
    <lineage>
        <taxon>Eukaryota</taxon>
        <taxon>Metazoa</taxon>
        <taxon>Chordata</taxon>
        <taxon>Craniata</taxon>
        <taxon>Vertebrata</taxon>
        <taxon>Euteleostomi</taxon>
        <taxon>Actinopterygii</taxon>
        <taxon>Neopterygii</taxon>
        <taxon>Teleostei</taxon>
        <taxon>Anguilliformes</taxon>
        <taxon>Synaphobranchidae</taxon>
        <taxon>Synaphobranchus</taxon>
    </lineage>
</organism>
<feature type="compositionally biased region" description="Low complexity" evidence="1">
    <location>
        <begin position="76"/>
        <end position="88"/>
    </location>
</feature>
<dbReference type="Proteomes" id="UP001152622">
    <property type="component" value="Unassembled WGS sequence"/>
</dbReference>
<sequence>MRSGLTAFPHRPRPGPPAAGRTLMAVIKRSTWPPGPTTARDGQPNTPTPTLIPLHAARGLETDGSFRKPLSSARPSGTATTQSSTASALPLPKNRRGAACASRLRGLSLERGRGWSFRT</sequence>
<gene>
    <name evidence="2" type="ORF">SKAU_G00429720</name>
</gene>
<accession>A0A9Q1E4E0</accession>
<comment type="caution">
    <text evidence="2">The sequence shown here is derived from an EMBL/GenBank/DDBJ whole genome shotgun (WGS) entry which is preliminary data.</text>
</comment>
<evidence type="ECO:0000256" key="1">
    <source>
        <dbReference type="SAM" id="MobiDB-lite"/>
    </source>
</evidence>
<feature type="region of interest" description="Disordered" evidence="1">
    <location>
        <begin position="30"/>
        <end position="105"/>
    </location>
</feature>
<dbReference type="AlphaFoldDB" id="A0A9Q1E4E0"/>
<dbReference type="EMBL" id="JAINUF010000053">
    <property type="protein sequence ID" value="KAJ8332045.1"/>
    <property type="molecule type" value="Genomic_DNA"/>
</dbReference>
<feature type="region of interest" description="Disordered" evidence="1">
    <location>
        <begin position="1"/>
        <end position="20"/>
    </location>
</feature>
<evidence type="ECO:0000313" key="3">
    <source>
        <dbReference type="Proteomes" id="UP001152622"/>
    </source>
</evidence>
<protein>
    <submittedName>
        <fullName evidence="2">Uncharacterized protein</fullName>
    </submittedName>
</protein>
<name>A0A9Q1E4E0_SYNKA</name>